<feature type="transmembrane region" description="Helical" evidence="1">
    <location>
        <begin position="38"/>
        <end position="57"/>
    </location>
</feature>
<feature type="transmembrane region" description="Helical" evidence="1">
    <location>
        <begin position="6"/>
        <end position="26"/>
    </location>
</feature>
<proteinExistence type="predicted"/>
<evidence type="ECO:0000313" key="2">
    <source>
        <dbReference type="EMBL" id="HIT17534.1"/>
    </source>
</evidence>
<dbReference type="EMBL" id="DVKI01000129">
    <property type="protein sequence ID" value="HIT17534.1"/>
    <property type="molecule type" value="Genomic_DNA"/>
</dbReference>
<dbReference type="AlphaFoldDB" id="A0A9D1G8J6"/>
<reference evidence="2" key="2">
    <citation type="journal article" date="2021" name="PeerJ">
        <title>Extensive microbial diversity within the chicken gut microbiome revealed by metagenomics and culture.</title>
        <authorList>
            <person name="Gilroy R."/>
            <person name="Ravi A."/>
            <person name="Getino M."/>
            <person name="Pursley I."/>
            <person name="Horton D.L."/>
            <person name="Alikhan N.F."/>
            <person name="Baker D."/>
            <person name="Gharbi K."/>
            <person name="Hall N."/>
            <person name="Watson M."/>
            <person name="Adriaenssens E.M."/>
            <person name="Foster-Nyarko E."/>
            <person name="Jarju S."/>
            <person name="Secka A."/>
            <person name="Antonio M."/>
            <person name="Oren A."/>
            <person name="Chaudhuri R.R."/>
            <person name="La Ragione R."/>
            <person name="Hildebrand F."/>
            <person name="Pallen M.J."/>
        </authorList>
    </citation>
    <scope>NUCLEOTIDE SEQUENCE</scope>
    <source>
        <strain evidence="2">14508</strain>
    </source>
</reference>
<evidence type="ECO:0000256" key="1">
    <source>
        <dbReference type="SAM" id="Phobius"/>
    </source>
</evidence>
<reference evidence="2" key="1">
    <citation type="submission" date="2020-10" db="EMBL/GenBank/DDBJ databases">
        <authorList>
            <person name="Gilroy R."/>
        </authorList>
    </citation>
    <scope>NUCLEOTIDE SEQUENCE</scope>
    <source>
        <strain evidence="2">14508</strain>
    </source>
</reference>
<feature type="transmembrane region" description="Helical" evidence="1">
    <location>
        <begin position="131"/>
        <end position="152"/>
    </location>
</feature>
<accession>A0A9D1G8J6</accession>
<evidence type="ECO:0000313" key="3">
    <source>
        <dbReference type="Proteomes" id="UP000886893"/>
    </source>
</evidence>
<keyword evidence="1" id="KW-0812">Transmembrane</keyword>
<gene>
    <name evidence="2" type="ORF">IAD04_04065</name>
</gene>
<sequence length="194" mass="21365">MGKIWGGIILIASVYAIIMGRVELLLDGILSIPDESFAFLLIVISSTVFWTGFMYIFKEVGIIDFISLAIKPLFRKIMPNLKDQEAIEYLSMNIAANMFGLGFAATPSGLKGIKRLKELSPMPEGVASDEMITFLVLNTAGVTLIPTTVISIRKSFGSKTPTDFVLFAIISTFCACIFGLLADKILRRPYKDDH</sequence>
<organism evidence="2 3">
    <name type="scientific">Candidatus Caccosoma faecigallinarum</name>
    <dbReference type="NCBI Taxonomy" id="2840720"/>
    <lineage>
        <taxon>Bacteria</taxon>
        <taxon>Bacillati</taxon>
        <taxon>Bacillota</taxon>
        <taxon>Bacillota incertae sedis</taxon>
        <taxon>Candidatus Caccosoma</taxon>
    </lineage>
</organism>
<dbReference type="Proteomes" id="UP000886893">
    <property type="component" value="Unassembled WGS sequence"/>
</dbReference>
<keyword evidence="1" id="KW-1133">Transmembrane helix</keyword>
<protein>
    <submittedName>
        <fullName evidence="2">Spore maturation protein A</fullName>
    </submittedName>
</protein>
<keyword evidence="1" id="KW-0472">Membrane</keyword>
<comment type="caution">
    <text evidence="2">The sequence shown here is derived from an EMBL/GenBank/DDBJ whole genome shotgun (WGS) entry which is preliminary data.</text>
</comment>
<feature type="transmembrane region" description="Helical" evidence="1">
    <location>
        <begin position="164"/>
        <end position="182"/>
    </location>
</feature>
<name>A0A9D1G8J6_9FIRM</name>